<keyword evidence="2" id="KW-1185">Reference proteome</keyword>
<sequence>MKAVFVGGQEHGRVMELNYEMGAIRFPVKYEVEAYGYVGMNDRCINGEVRCVEYLLHRQLTRKGKEDLLVYVAPNYTYEQILAALLNY</sequence>
<evidence type="ECO:0000313" key="1">
    <source>
        <dbReference type="EMBL" id="QGH45116.1"/>
    </source>
</evidence>
<name>A0A5Q2U8J8_9CAUD</name>
<proteinExistence type="predicted"/>
<organism evidence="1 2">
    <name type="scientific">Ralstonia phage Reminis</name>
    <dbReference type="NCBI Taxonomy" id="2662139"/>
    <lineage>
        <taxon>Viruses</taxon>
        <taxon>Duplodnaviria</taxon>
        <taxon>Heunggongvirae</taxon>
        <taxon>Uroviricota</taxon>
        <taxon>Caudoviricetes</taxon>
        <taxon>Autographivirales</taxon>
        <taxon>Autographivirales incertae sedis</taxon>
        <taxon>Reminisvirus</taxon>
        <taxon>Reminisvirus reminis</taxon>
    </lineage>
</organism>
<protein>
    <submittedName>
        <fullName evidence="1">Uncharacterized protein</fullName>
    </submittedName>
</protein>
<dbReference type="Proteomes" id="UP000386225">
    <property type="component" value="Segment"/>
</dbReference>
<dbReference type="EMBL" id="MN478376">
    <property type="protein sequence ID" value="QGH45116.1"/>
    <property type="molecule type" value="Genomic_DNA"/>
</dbReference>
<reference evidence="1 2" key="1">
    <citation type="submission" date="2019-09" db="EMBL/GenBank/DDBJ databases">
        <title>Bacteriophage as agents antimicrobiens.</title>
        <authorList>
            <person name="Lightbourn L."/>
            <person name="Amarillas L."/>
            <person name="Estrada M."/>
            <person name="Leon R."/>
            <person name="Figueroa L."/>
            <person name="Patron O."/>
            <person name="Leon J."/>
        </authorList>
    </citation>
    <scope>NUCLEOTIDE SEQUENCE [LARGE SCALE GENOMIC DNA]</scope>
</reference>
<accession>A0A5Q2U8J8</accession>
<evidence type="ECO:0000313" key="2">
    <source>
        <dbReference type="Proteomes" id="UP000386225"/>
    </source>
</evidence>